<accession>A0A4Q8AFF9</accession>
<dbReference type="SUPFAM" id="SSF52266">
    <property type="entry name" value="SGNH hydrolase"/>
    <property type="match status" value="1"/>
</dbReference>
<dbReference type="EMBL" id="SHLA01000001">
    <property type="protein sequence ID" value="RZU62475.1"/>
    <property type="molecule type" value="Genomic_DNA"/>
</dbReference>
<dbReference type="InterPro" id="IPR036514">
    <property type="entry name" value="SGNH_hydro_sf"/>
</dbReference>
<dbReference type="PANTHER" id="PTHR43784:SF2">
    <property type="entry name" value="GDSL-LIKE LIPASE_ACYLHYDROLASE, PUTATIVE (AFU_ORTHOLOGUE AFUA_2G00820)-RELATED"/>
    <property type="match status" value="1"/>
</dbReference>
<dbReference type="Gene3D" id="3.40.50.1110">
    <property type="entry name" value="SGNH hydrolase"/>
    <property type="match status" value="1"/>
</dbReference>
<evidence type="ECO:0000259" key="1">
    <source>
        <dbReference type="Pfam" id="PF13472"/>
    </source>
</evidence>
<reference evidence="2 3" key="1">
    <citation type="submission" date="2019-02" db="EMBL/GenBank/DDBJ databases">
        <title>Sequencing the genomes of 1000 actinobacteria strains.</title>
        <authorList>
            <person name="Klenk H.-P."/>
        </authorList>
    </citation>
    <scope>NUCLEOTIDE SEQUENCE [LARGE SCALE GENOMIC DNA]</scope>
    <source>
        <strain evidence="2 3">DSM 17364</strain>
    </source>
</reference>
<protein>
    <submittedName>
        <fullName evidence="2">Lysophospholipase L1-like esterase</fullName>
    </submittedName>
</protein>
<name>A0A4Q8AFF9_9MICC</name>
<evidence type="ECO:0000313" key="2">
    <source>
        <dbReference type="EMBL" id="RZU62475.1"/>
    </source>
</evidence>
<sequence length="272" mass="30523">MPQWRGAGAQWSIVKDVDFEKRYVAIGDSFSEGVGDPAPDRPNGVRGWADRVAEQLITADPAWGYANLAIRGRKLPQIVAEQVPQAIALKPTLVTVSAGGNDILRPRVDVEAIVAQLDDALGELKATGADVVVFTGFDVSESPIFSATLGRVALFNERLREIADRRGIVIADYWRWREFQNIGYWDEDRLHMNTSGHCLMATHILELLRLDHTIEVPELHTSASRGRVEEIKQNAQWAKTHLLPWVQRRLTGKSSGDRMDPKYPDYVQVYPE</sequence>
<dbReference type="CDD" id="cd01832">
    <property type="entry name" value="SGNH_hydrolase_like_1"/>
    <property type="match status" value="1"/>
</dbReference>
<dbReference type="InterPro" id="IPR053140">
    <property type="entry name" value="GDSL_Rv0518-like"/>
</dbReference>
<dbReference type="InterPro" id="IPR013830">
    <property type="entry name" value="SGNH_hydro"/>
</dbReference>
<dbReference type="AlphaFoldDB" id="A0A4Q8AFF9"/>
<evidence type="ECO:0000313" key="3">
    <source>
        <dbReference type="Proteomes" id="UP000292685"/>
    </source>
</evidence>
<feature type="domain" description="SGNH hydrolase-type esterase" evidence="1">
    <location>
        <begin position="25"/>
        <end position="197"/>
    </location>
</feature>
<proteinExistence type="predicted"/>
<keyword evidence="3" id="KW-1185">Reference proteome</keyword>
<comment type="caution">
    <text evidence="2">The sequence shown here is derived from an EMBL/GenBank/DDBJ whole genome shotgun (WGS) entry which is preliminary data.</text>
</comment>
<dbReference type="Proteomes" id="UP000292685">
    <property type="component" value="Unassembled WGS sequence"/>
</dbReference>
<organism evidence="2 3">
    <name type="scientific">Zhihengliuella halotolerans</name>
    <dbReference type="NCBI Taxonomy" id="370736"/>
    <lineage>
        <taxon>Bacteria</taxon>
        <taxon>Bacillati</taxon>
        <taxon>Actinomycetota</taxon>
        <taxon>Actinomycetes</taxon>
        <taxon>Micrococcales</taxon>
        <taxon>Micrococcaceae</taxon>
        <taxon>Zhihengliuella</taxon>
    </lineage>
</organism>
<dbReference type="PANTHER" id="PTHR43784">
    <property type="entry name" value="GDSL-LIKE LIPASE/ACYLHYDROLASE, PUTATIVE (AFU_ORTHOLOGUE AFUA_2G00820)-RELATED"/>
    <property type="match status" value="1"/>
</dbReference>
<gene>
    <name evidence="2" type="ORF">EV380_2071</name>
</gene>
<dbReference type="Pfam" id="PF13472">
    <property type="entry name" value="Lipase_GDSL_2"/>
    <property type="match status" value="1"/>
</dbReference>